<reference evidence="1 2" key="1">
    <citation type="journal article" date="2007" name="J. Bacteriol.">
        <title>Genome sequence analysis of the emerging human pathogenic acetic acid bacterium Granulibacter bethesdensis.</title>
        <authorList>
            <person name="Greenberg D.E."/>
            <person name="Porcella S.F."/>
            <person name="Zelazny A.M."/>
            <person name="Virtaneva K."/>
            <person name="Sturdevant D.E."/>
            <person name="Kupko J.J.III."/>
            <person name="Barbian K.D."/>
            <person name="Babar A."/>
            <person name="Dorward D.W."/>
            <person name="Holland S.M."/>
        </authorList>
    </citation>
    <scope>NUCLEOTIDE SEQUENCE [LARGE SCALE GENOMIC DNA]</scope>
    <source>
        <strain evidence="2">ATCC BAA-1260 / CGDNIH1</strain>
    </source>
</reference>
<dbReference type="EMBL" id="CP000394">
    <property type="protein sequence ID" value="ABI62341.1"/>
    <property type="molecule type" value="Genomic_DNA"/>
</dbReference>
<protein>
    <submittedName>
        <fullName evidence="1">Uncharacterized protein</fullName>
    </submittedName>
</protein>
<evidence type="ECO:0000313" key="1">
    <source>
        <dbReference type="EMBL" id="ABI62341.1"/>
    </source>
</evidence>
<dbReference type="KEGG" id="gbe:GbCGDNIH1_1443"/>
<name>Q0BS61_GRABC</name>
<proteinExistence type="predicted"/>
<sequence length="78" mass="8335">MIACSILSGLHYSDVASRMPELPSGQSPIWVYGSTGSIAMAIQPEILIDNKLVGAAMTGSTFCADILPGQIRYLKYIT</sequence>
<keyword evidence="2" id="KW-1185">Reference proteome</keyword>
<dbReference type="AlphaFoldDB" id="Q0BS61"/>
<dbReference type="HOGENOM" id="CLU_2617028_0_0_5"/>
<accession>Q0BS61</accession>
<dbReference type="Proteomes" id="UP000001963">
    <property type="component" value="Chromosome"/>
</dbReference>
<gene>
    <name evidence="1" type="ordered locus">GbCGDNIH1_1443</name>
</gene>
<dbReference type="STRING" id="391165.GbCGDNIH1_1443"/>
<dbReference type="RefSeq" id="WP_011632145.1">
    <property type="nucleotide sequence ID" value="NC_008343.2"/>
</dbReference>
<organism evidence="1 2">
    <name type="scientific">Granulibacter bethesdensis (strain ATCC BAA-1260 / CGDNIH1)</name>
    <dbReference type="NCBI Taxonomy" id="391165"/>
    <lineage>
        <taxon>Bacteria</taxon>
        <taxon>Pseudomonadati</taxon>
        <taxon>Pseudomonadota</taxon>
        <taxon>Alphaproteobacteria</taxon>
        <taxon>Acetobacterales</taxon>
        <taxon>Acetobacteraceae</taxon>
        <taxon>Granulibacter</taxon>
    </lineage>
</organism>
<evidence type="ECO:0000313" key="2">
    <source>
        <dbReference type="Proteomes" id="UP000001963"/>
    </source>
</evidence>